<reference evidence="3" key="2">
    <citation type="journal article" date="2021" name="Genome Biol. Evol.">
        <title>Developing a high-quality reference genome for a parasitic bivalve with doubly uniparental inheritance (Bivalvia: Unionida).</title>
        <authorList>
            <person name="Smith C.H."/>
        </authorList>
    </citation>
    <scope>NUCLEOTIDE SEQUENCE</scope>
    <source>
        <strain evidence="3">CHS0354</strain>
        <tissue evidence="3">Mantle</tissue>
    </source>
</reference>
<dbReference type="Proteomes" id="UP001195483">
    <property type="component" value="Unassembled WGS sequence"/>
</dbReference>
<comment type="caution">
    <text evidence="3">The sequence shown here is derived from an EMBL/GenBank/DDBJ whole genome shotgun (WGS) entry which is preliminary data.</text>
</comment>
<reference evidence="3" key="3">
    <citation type="submission" date="2023-05" db="EMBL/GenBank/DDBJ databases">
        <authorList>
            <person name="Smith C.H."/>
        </authorList>
    </citation>
    <scope>NUCLEOTIDE SEQUENCE</scope>
    <source>
        <strain evidence="3">CHS0354</strain>
        <tissue evidence="3">Mantle</tissue>
    </source>
</reference>
<protein>
    <recommendedName>
        <fullName evidence="2">Ig-like domain-containing protein</fullName>
    </recommendedName>
</protein>
<name>A0AAE0S0L7_9BIVA</name>
<evidence type="ECO:0000259" key="2">
    <source>
        <dbReference type="PROSITE" id="PS50835"/>
    </source>
</evidence>
<reference evidence="3" key="1">
    <citation type="journal article" date="2021" name="Genome Biol. Evol.">
        <title>A High-Quality Reference Genome for a Parasitic Bivalve with Doubly Uniparental Inheritance (Bivalvia: Unionida).</title>
        <authorList>
            <person name="Smith C.H."/>
        </authorList>
    </citation>
    <scope>NUCLEOTIDE SEQUENCE</scope>
    <source>
        <strain evidence="3">CHS0354</strain>
    </source>
</reference>
<feature type="chain" id="PRO_5042141964" description="Ig-like domain-containing protein" evidence="1">
    <location>
        <begin position="22"/>
        <end position="96"/>
    </location>
</feature>
<keyword evidence="1" id="KW-0732">Signal</keyword>
<dbReference type="InterPro" id="IPR007110">
    <property type="entry name" value="Ig-like_dom"/>
</dbReference>
<dbReference type="AlphaFoldDB" id="A0AAE0S0L7"/>
<sequence>MTFLVTVFFIFVLLRHKLNFAYTPVNGGHVRKQRNSSTLMGSNDVNKLDLPAEWPEVSPAEFEGSVVNKGKTLGCKLAESRPGTAFKWDIMSSTQS</sequence>
<feature type="domain" description="Ig-like" evidence="2">
    <location>
        <begin position="55"/>
        <end position="96"/>
    </location>
</feature>
<dbReference type="EMBL" id="JAEAOA010000619">
    <property type="protein sequence ID" value="KAK3582904.1"/>
    <property type="molecule type" value="Genomic_DNA"/>
</dbReference>
<organism evidence="3 4">
    <name type="scientific">Potamilus streckersoni</name>
    <dbReference type="NCBI Taxonomy" id="2493646"/>
    <lineage>
        <taxon>Eukaryota</taxon>
        <taxon>Metazoa</taxon>
        <taxon>Spiralia</taxon>
        <taxon>Lophotrochozoa</taxon>
        <taxon>Mollusca</taxon>
        <taxon>Bivalvia</taxon>
        <taxon>Autobranchia</taxon>
        <taxon>Heteroconchia</taxon>
        <taxon>Palaeoheterodonta</taxon>
        <taxon>Unionida</taxon>
        <taxon>Unionoidea</taxon>
        <taxon>Unionidae</taxon>
        <taxon>Ambleminae</taxon>
        <taxon>Lampsilini</taxon>
        <taxon>Potamilus</taxon>
    </lineage>
</organism>
<keyword evidence="4" id="KW-1185">Reference proteome</keyword>
<dbReference type="PROSITE" id="PS50835">
    <property type="entry name" value="IG_LIKE"/>
    <property type="match status" value="1"/>
</dbReference>
<feature type="signal peptide" evidence="1">
    <location>
        <begin position="1"/>
        <end position="21"/>
    </location>
</feature>
<evidence type="ECO:0000256" key="1">
    <source>
        <dbReference type="SAM" id="SignalP"/>
    </source>
</evidence>
<proteinExistence type="predicted"/>
<accession>A0AAE0S0L7</accession>
<evidence type="ECO:0000313" key="3">
    <source>
        <dbReference type="EMBL" id="KAK3582904.1"/>
    </source>
</evidence>
<gene>
    <name evidence="3" type="ORF">CHS0354_009710</name>
</gene>
<evidence type="ECO:0000313" key="4">
    <source>
        <dbReference type="Proteomes" id="UP001195483"/>
    </source>
</evidence>